<dbReference type="EC" id="3.4.24.-" evidence="11"/>
<dbReference type="InterPro" id="IPR036034">
    <property type="entry name" value="PDZ_sf"/>
</dbReference>
<organism evidence="13 14">
    <name type="scientific">Candidatus Magasanikbacteria bacterium CG_4_10_14_0_2_um_filter_41_31</name>
    <dbReference type="NCBI Taxonomy" id="1974639"/>
    <lineage>
        <taxon>Bacteria</taxon>
        <taxon>Candidatus Magasanikiibacteriota</taxon>
    </lineage>
</organism>
<proteinExistence type="inferred from homology"/>
<keyword evidence="10 11" id="KW-0472">Membrane</keyword>
<dbReference type="Proteomes" id="UP000230078">
    <property type="component" value="Unassembled WGS sequence"/>
</dbReference>
<comment type="similarity">
    <text evidence="3 11">Belongs to the peptidase M50B family.</text>
</comment>
<comment type="subcellular location">
    <subcellularLocation>
        <location evidence="2">Membrane</location>
        <topology evidence="2">Multi-pass membrane protein</topology>
    </subcellularLocation>
</comment>
<dbReference type="InterPro" id="IPR041489">
    <property type="entry name" value="PDZ_6"/>
</dbReference>
<feature type="transmembrane region" description="Helical" evidence="11">
    <location>
        <begin position="135"/>
        <end position="159"/>
    </location>
</feature>
<feature type="transmembrane region" description="Helical" evidence="11">
    <location>
        <begin position="377"/>
        <end position="395"/>
    </location>
</feature>
<comment type="caution">
    <text evidence="13">The sequence shown here is derived from an EMBL/GenBank/DDBJ whole genome shotgun (WGS) entry which is preliminary data.</text>
</comment>
<dbReference type="PANTHER" id="PTHR42837">
    <property type="entry name" value="REGULATOR OF SIGMA-E PROTEASE RSEP"/>
    <property type="match status" value="1"/>
</dbReference>
<evidence type="ECO:0000313" key="13">
    <source>
        <dbReference type="EMBL" id="PIZ93093.1"/>
    </source>
</evidence>
<keyword evidence="5 11" id="KW-0812">Transmembrane</keyword>
<dbReference type="SUPFAM" id="SSF50156">
    <property type="entry name" value="PDZ domain-like"/>
    <property type="match status" value="1"/>
</dbReference>
<feature type="transmembrane region" description="Helical" evidence="11">
    <location>
        <begin position="329"/>
        <end position="347"/>
    </location>
</feature>
<feature type="transmembrane region" description="Helical" evidence="11">
    <location>
        <begin position="305"/>
        <end position="323"/>
    </location>
</feature>
<keyword evidence="9 11" id="KW-0482">Metalloprotease</keyword>
<evidence type="ECO:0000256" key="1">
    <source>
        <dbReference type="ARBA" id="ARBA00001947"/>
    </source>
</evidence>
<dbReference type="InterPro" id="IPR004387">
    <property type="entry name" value="Pept_M50_Zn"/>
</dbReference>
<dbReference type="GO" id="GO:0006508">
    <property type="term" value="P:proteolysis"/>
    <property type="evidence" value="ECO:0007669"/>
    <property type="project" value="UniProtKB-KW"/>
</dbReference>
<dbReference type="SMART" id="SM00228">
    <property type="entry name" value="PDZ"/>
    <property type="match status" value="1"/>
</dbReference>
<dbReference type="InterPro" id="IPR008915">
    <property type="entry name" value="Peptidase_M50"/>
</dbReference>
<sequence>MCVVWFILVVMFTLILFVGILALLVLVHEWGHFFVARKSGIKVYEFGFGFPPRAFGWYKDPKTGKFVFVNGKGKNTLKETVGGEDRESPDEFPATVYSLNWLPLGGFVKIKGENGELAQESDSFGSKPFWKKGSVLIAGVTMNVFLAAVLLSAGFTIGLPADKDVLSDPRAIVVEEPAVTAQQVENGSPADSAGVKYGDILLSISGTPLITSSDLVTYVEAHPTEEAILEVKRGEDIVTLTLTPAQLSDEDATPRLGIILADAGIVRYPWYIAIWKGILAALFGVVNIFLTFFFLIKGLVTGQGLAFSVAGPVGIAVVVGESARLGMSYLINIVAMLSLSLAVINILPIPALDGGRLFFVVYERLFKKPVPMKYEQTAHTIGFLLLMILIVVVTWRDITNLF</sequence>
<dbReference type="GO" id="GO:0004222">
    <property type="term" value="F:metalloendopeptidase activity"/>
    <property type="evidence" value="ECO:0007669"/>
    <property type="project" value="InterPro"/>
</dbReference>
<reference evidence="14" key="1">
    <citation type="submission" date="2017-09" db="EMBL/GenBank/DDBJ databases">
        <title>Depth-based differentiation of microbial function through sediment-hosted aquifers and enrichment of novel symbionts in the deep terrestrial subsurface.</title>
        <authorList>
            <person name="Probst A.J."/>
            <person name="Ladd B."/>
            <person name="Jarett J.K."/>
            <person name="Geller-Mcgrath D.E."/>
            <person name="Sieber C.M.K."/>
            <person name="Emerson J.B."/>
            <person name="Anantharaman K."/>
            <person name="Thomas B.C."/>
            <person name="Malmstrom R."/>
            <person name="Stieglmeier M."/>
            <person name="Klingl A."/>
            <person name="Woyke T."/>
            <person name="Ryan C.M."/>
            <person name="Banfield J.F."/>
        </authorList>
    </citation>
    <scope>NUCLEOTIDE SEQUENCE [LARGE SCALE GENOMIC DNA]</scope>
</reference>
<keyword evidence="8 11" id="KW-1133">Transmembrane helix</keyword>
<evidence type="ECO:0000313" key="14">
    <source>
        <dbReference type="Proteomes" id="UP000230078"/>
    </source>
</evidence>
<accession>A0A2M7V3M0</accession>
<keyword evidence="4 13" id="KW-0645">Protease</keyword>
<dbReference type="AlphaFoldDB" id="A0A2M7V3M0"/>
<evidence type="ECO:0000256" key="2">
    <source>
        <dbReference type="ARBA" id="ARBA00004141"/>
    </source>
</evidence>
<evidence type="ECO:0000256" key="10">
    <source>
        <dbReference type="ARBA" id="ARBA00023136"/>
    </source>
</evidence>
<name>A0A2M7V3M0_9BACT</name>
<evidence type="ECO:0000256" key="9">
    <source>
        <dbReference type="ARBA" id="ARBA00023049"/>
    </source>
</evidence>
<evidence type="ECO:0000256" key="8">
    <source>
        <dbReference type="ARBA" id="ARBA00022989"/>
    </source>
</evidence>
<comment type="cofactor">
    <cofactor evidence="1 11">
        <name>Zn(2+)</name>
        <dbReference type="ChEBI" id="CHEBI:29105"/>
    </cofactor>
</comment>
<gene>
    <name evidence="13" type="primary">rseP</name>
    <name evidence="13" type="ORF">COX83_02695</name>
</gene>
<evidence type="ECO:0000256" key="4">
    <source>
        <dbReference type="ARBA" id="ARBA00022670"/>
    </source>
</evidence>
<dbReference type="Pfam" id="PF17820">
    <property type="entry name" value="PDZ_6"/>
    <property type="match status" value="1"/>
</dbReference>
<dbReference type="PANTHER" id="PTHR42837:SF2">
    <property type="entry name" value="MEMBRANE METALLOPROTEASE ARASP2, CHLOROPLASTIC-RELATED"/>
    <property type="match status" value="1"/>
</dbReference>
<dbReference type="InterPro" id="IPR001478">
    <property type="entry name" value="PDZ"/>
</dbReference>
<dbReference type="Pfam" id="PF02163">
    <property type="entry name" value="Peptidase_M50"/>
    <property type="match status" value="2"/>
</dbReference>
<dbReference type="EMBL" id="PFPI01000034">
    <property type="protein sequence ID" value="PIZ93093.1"/>
    <property type="molecule type" value="Genomic_DNA"/>
</dbReference>
<dbReference type="PROSITE" id="PS50106">
    <property type="entry name" value="PDZ"/>
    <property type="match status" value="1"/>
</dbReference>
<evidence type="ECO:0000256" key="7">
    <source>
        <dbReference type="ARBA" id="ARBA00022833"/>
    </source>
</evidence>
<keyword evidence="6 11" id="KW-0378">Hydrolase</keyword>
<keyword evidence="7 11" id="KW-0862">Zinc</keyword>
<dbReference type="CDD" id="cd06163">
    <property type="entry name" value="S2P-M50_PDZ_RseP-like"/>
    <property type="match status" value="1"/>
</dbReference>
<evidence type="ECO:0000256" key="5">
    <source>
        <dbReference type="ARBA" id="ARBA00022692"/>
    </source>
</evidence>
<protein>
    <recommendedName>
        <fullName evidence="11">Zinc metalloprotease</fullName>
        <ecNumber evidence="11">3.4.24.-</ecNumber>
    </recommendedName>
</protein>
<dbReference type="Gene3D" id="2.30.42.10">
    <property type="match status" value="1"/>
</dbReference>
<evidence type="ECO:0000256" key="3">
    <source>
        <dbReference type="ARBA" id="ARBA00007931"/>
    </source>
</evidence>
<dbReference type="NCBIfam" id="TIGR00054">
    <property type="entry name" value="RIP metalloprotease RseP"/>
    <property type="match status" value="1"/>
</dbReference>
<dbReference type="GO" id="GO:0046872">
    <property type="term" value="F:metal ion binding"/>
    <property type="evidence" value="ECO:0007669"/>
    <property type="project" value="UniProtKB-KW"/>
</dbReference>
<evidence type="ECO:0000256" key="11">
    <source>
        <dbReference type="RuleBase" id="RU362031"/>
    </source>
</evidence>
<evidence type="ECO:0000256" key="6">
    <source>
        <dbReference type="ARBA" id="ARBA00022801"/>
    </source>
</evidence>
<evidence type="ECO:0000259" key="12">
    <source>
        <dbReference type="PROSITE" id="PS50106"/>
    </source>
</evidence>
<feature type="domain" description="PDZ" evidence="12">
    <location>
        <begin position="154"/>
        <end position="246"/>
    </location>
</feature>
<keyword evidence="11" id="KW-0479">Metal-binding</keyword>
<dbReference type="GO" id="GO:0016020">
    <property type="term" value="C:membrane"/>
    <property type="evidence" value="ECO:0007669"/>
    <property type="project" value="UniProtKB-SubCell"/>
</dbReference>
<feature type="transmembrane region" description="Helical" evidence="11">
    <location>
        <begin position="6"/>
        <end position="27"/>
    </location>
</feature>
<feature type="transmembrane region" description="Helical" evidence="11">
    <location>
        <begin position="270"/>
        <end position="296"/>
    </location>
</feature>